<feature type="region of interest" description="Disordered" evidence="1">
    <location>
        <begin position="1"/>
        <end position="62"/>
    </location>
</feature>
<name>A0A816SMJ1_BRANA</name>
<proteinExistence type="predicted"/>
<gene>
    <name evidence="2" type="ORF">DARMORV10_A06P26020.1</name>
</gene>
<sequence>MQPQSGGKFRPKAKYGRETDSEQVPRGKRMGAGDASWSDAERSNPSADRFGRGPTRIKTPLP</sequence>
<organism evidence="2">
    <name type="scientific">Brassica napus</name>
    <name type="common">Rape</name>
    <dbReference type="NCBI Taxonomy" id="3708"/>
    <lineage>
        <taxon>Eukaryota</taxon>
        <taxon>Viridiplantae</taxon>
        <taxon>Streptophyta</taxon>
        <taxon>Embryophyta</taxon>
        <taxon>Tracheophyta</taxon>
        <taxon>Spermatophyta</taxon>
        <taxon>Magnoliopsida</taxon>
        <taxon>eudicotyledons</taxon>
        <taxon>Gunneridae</taxon>
        <taxon>Pentapetalae</taxon>
        <taxon>rosids</taxon>
        <taxon>malvids</taxon>
        <taxon>Brassicales</taxon>
        <taxon>Brassicaceae</taxon>
        <taxon>Brassiceae</taxon>
        <taxon>Brassica</taxon>
    </lineage>
</organism>
<reference evidence="2" key="1">
    <citation type="submission" date="2021-01" db="EMBL/GenBank/DDBJ databases">
        <authorList>
            <consortium name="Genoscope - CEA"/>
            <person name="William W."/>
        </authorList>
    </citation>
    <scope>NUCLEOTIDE SEQUENCE</scope>
</reference>
<dbReference type="Proteomes" id="UP001295469">
    <property type="component" value="Chromosome A06"/>
</dbReference>
<dbReference type="EMBL" id="HG994360">
    <property type="protein sequence ID" value="CAF2086756.1"/>
    <property type="molecule type" value="Genomic_DNA"/>
</dbReference>
<evidence type="ECO:0000256" key="1">
    <source>
        <dbReference type="SAM" id="MobiDB-lite"/>
    </source>
</evidence>
<protein>
    <submittedName>
        <fullName evidence="2">(rape) hypothetical protein</fullName>
    </submittedName>
</protein>
<dbReference type="AlphaFoldDB" id="A0A816SMJ1"/>
<accession>A0A816SMJ1</accession>
<evidence type="ECO:0000313" key="2">
    <source>
        <dbReference type="EMBL" id="CAF2086756.1"/>
    </source>
</evidence>
<feature type="compositionally biased region" description="Basic and acidic residues" evidence="1">
    <location>
        <begin position="15"/>
        <end position="25"/>
    </location>
</feature>